<dbReference type="SUPFAM" id="SSF56672">
    <property type="entry name" value="DNA/RNA polymerases"/>
    <property type="match status" value="1"/>
</dbReference>
<dbReference type="Pfam" id="PF17919">
    <property type="entry name" value="RT_RNaseH_2"/>
    <property type="match status" value="1"/>
</dbReference>
<keyword evidence="1" id="KW-0511">Multifunctional enzyme</keyword>
<sequence length="196" mass="21867">MLVKSLDTADHIEHLREAFEVLRHHKMMLNPAKCAFGVGSGKFLGLMVSKRGIEANPDKIKAILDMEPPRTVKDVQKLTGRVAALGRFISKSGEKCLPFFKVLKNVKNFEWTIESQEAFETLKKYMAEAPLLAKPKPGEILYLYLAVSNTALGAVLVKEELKVQKPVYYVSKILHGAEINYSTTEKFALALIMASS</sequence>
<accession>A0AAD8IF84</accession>
<comment type="caution">
    <text evidence="3">The sequence shown here is derived from an EMBL/GenBank/DDBJ whole genome shotgun (WGS) entry which is preliminary data.</text>
</comment>
<proteinExistence type="predicted"/>
<name>A0AAD8IF84_9APIA</name>
<evidence type="ECO:0000313" key="3">
    <source>
        <dbReference type="EMBL" id="KAK1384714.1"/>
    </source>
</evidence>
<reference evidence="3" key="2">
    <citation type="submission" date="2023-05" db="EMBL/GenBank/DDBJ databases">
        <authorList>
            <person name="Schelkunov M.I."/>
        </authorList>
    </citation>
    <scope>NUCLEOTIDE SEQUENCE</scope>
    <source>
        <strain evidence="3">Hsosn_3</strain>
        <tissue evidence="3">Leaf</tissue>
    </source>
</reference>
<reference evidence="3" key="1">
    <citation type="submission" date="2023-02" db="EMBL/GenBank/DDBJ databases">
        <title>Genome of toxic invasive species Heracleum sosnowskyi carries increased number of genes despite the absence of recent whole-genome duplications.</title>
        <authorList>
            <person name="Schelkunov M."/>
            <person name="Shtratnikova V."/>
            <person name="Makarenko M."/>
            <person name="Klepikova A."/>
            <person name="Omelchenko D."/>
            <person name="Novikova G."/>
            <person name="Obukhova E."/>
            <person name="Bogdanov V."/>
            <person name="Penin A."/>
            <person name="Logacheva M."/>
        </authorList>
    </citation>
    <scope>NUCLEOTIDE SEQUENCE</scope>
    <source>
        <strain evidence="3">Hsosn_3</strain>
        <tissue evidence="3">Leaf</tissue>
    </source>
</reference>
<dbReference type="InterPro" id="IPR050951">
    <property type="entry name" value="Retrovirus_Pol_polyprotein"/>
</dbReference>
<dbReference type="PANTHER" id="PTHR37984:SF5">
    <property type="entry name" value="PROTEIN NYNRIN-LIKE"/>
    <property type="match status" value="1"/>
</dbReference>
<dbReference type="InterPro" id="IPR041577">
    <property type="entry name" value="RT_RNaseH_2"/>
</dbReference>
<dbReference type="EMBL" id="JAUIZM010000005">
    <property type="protein sequence ID" value="KAK1384714.1"/>
    <property type="molecule type" value="Genomic_DNA"/>
</dbReference>
<feature type="domain" description="Reverse transcriptase/retrotransposon-derived protein RNase H-like" evidence="2">
    <location>
        <begin position="111"/>
        <end position="194"/>
    </location>
</feature>
<protein>
    <submittedName>
        <fullName evidence="3">DNA/RNA polymerases superfamily protein</fullName>
    </submittedName>
</protein>
<evidence type="ECO:0000259" key="2">
    <source>
        <dbReference type="Pfam" id="PF17919"/>
    </source>
</evidence>
<organism evidence="3 4">
    <name type="scientific">Heracleum sosnowskyi</name>
    <dbReference type="NCBI Taxonomy" id="360622"/>
    <lineage>
        <taxon>Eukaryota</taxon>
        <taxon>Viridiplantae</taxon>
        <taxon>Streptophyta</taxon>
        <taxon>Embryophyta</taxon>
        <taxon>Tracheophyta</taxon>
        <taxon>Spermatophyta</taxon>
        <taxon>Magnoliopsida</taxon>
        <taxon>eudicotyledons</taxon>
        <taxon>Gunneridae</taxon>
        <taxon>Pentapetalae</taxon>
        <taxon>asterids</taxon>
        <taxon>campanulids</taxon>
        <taxon>Apiales</taxon>
        <taxon>Apiaceae</taxon>
        <taxon>Apioideae</taxon>
        <taxon>apioid superclade</taxon>
        <taxon>Tordylieae</taxon>
        <taxon>Tordyliinae</taxon>
        <taxon>Heracleum</taxon>
    </lineage>
</organism>
<keyword evidence="4" id="KW-1185">Reference proteome</keyword>
<dbReference type="InterPro" id="IPR043502">
    <property type="entry name" value="DNA/RNA_pol_sf"/>
</dbReference>
<dbReference type="Gene3D" id="3.30.70.270">
    <property type="match status" value="2"/>
</dbReference>
<evidence type="ECO:0000256" key="1">
    <source>
        <dbReference type="ARBA" id="ARBA00023268"/>
    </source>
</evidence>
<gene>
    <name evidence="3" type="ORF">POM88_022449</name>
</gene>
<dbReference type="AlphaFoldDB" id="A0AAD8IF84"/>
<dbReference type="InterPro" id="IPR043128">
    <property type="entry name" value="Rev_trsase/Diguanyl_cyclase"/>
</dbReference>
<evidence type="ECO:0000313" key="4">
    <source>
        <dbReference type="Proteomes" id="UP001237642"/>
    </source>
</evidence>
<dbReference type="Proteomes" id="UP001237642">
    <property type="component" value="Unassembled WGS sequence"/>
</dbReference>
<dbReference type="GO" id="GO:0003824">
    <property type="term" value="F:catalytic activity"/>
    <property type="evidence" value="ECO:0007669"/>
    <property type="project" value="UniProtKB-KW"/>
</dbReference>
<dbReference type="PANTHER" id="PTHR37984">
    <property type="entry name" value="PROTEIN CBG26694"/>
    <property type="match status" value="1"/>
</dbReference>